<dbReference type="Gene3D" id="3.40.630.30">
    <property type="match status" value="1"/>
</dbReference>
<accession>A0A1T4VX02</accession>
<dbReference type="InterPro" id="IPR051531">
    <property type="entry name" value="N-acetyltransferase"/>
</dbReference>
<dbReference type="PANTHER" id="PTHR43792">
    <property type="entry name" value="GNAT FAMILY, PUTATIVE (AFU_ORTHOLOGUE AFUA_3G00765)-RELATED-RELATED"/>
    <property type="match status" value="1"/>
</dbReference>
<evidence type="ECO:0000259" key="1">
    <source>
        <dbReference type="PROSITE" id="PS51186"/>
    </source>
</evidence>
<dbReference type="Proteomes" id="UP000190460">
    <property type="component" value="Unassembled WGS sequence"/>
</dbReference>
<dbReference type="PROSITE" id="PS51186">
    <property type="entry name" value="GNAT"/>
    <property type="match status" value="1"/>
</dbReference>
<evidence type="ECO:0000313" key="3">
    <source>
        <dbReference type="Proteomes" id="UP000190460"/>
    </source>
</evidence>
<dbReference type="AlphaFoldDB" id="A0A1T4VX02"/>
<protein>
    <submittedName>
        <fullName evidence="2">Acetyltransferase (GNAT) domain-containing protein</fullName>
    </submittedName>
</protein>
<name>A0A1T4VX02_9GAMM</name>
<dbReference type="SUPFAM" id="SSF55729">
    <property type="entry name" value="Acyl-CoA N-acyltransferases (Nat)"/>
    <property type="match status" value="1"/>
</dbReference>
<dbReference type="RefSeq" id="WP_159448549.1">
    <property type="nucleotide sequence ID" value="NZ_FUYB01000002.1"/>
</dbReference>
<keyword evidence="2" id="KW-0808">Transferase</keyword>
<reference evidence="2 3" key="1">
    <citation type="submission" date="2017-02" db="EMBL/GenBank/DDBJ databases">
        <authorList>
            <person name="Peterson S.W."/>
        </authorList>
    </citation>
    <scope>NUCLEOTIDE SEQUENCE [LARGE SCALE GENOMIC DNA]</scope>
    <source>
        <strain evidence="2 3">ATCC 49788</strain>
    </source>
</reference>
<sequence>MQYRLTAVPIDQLRELSSARRPTNLAFAVEEDSLPPDFVAIESLKIIESEAGPSWCTTYYIVRSEDNTIVGSGCFKRLPVDRSVEIGYGVAPVARRRGAATQAVKEFVKLAFLNGMAQVLAEVEAENTASASVLASAGFKLVGSREDPEDGLVGIWAASSDA</sequence>
<proteinExistence type="predicted"/>
<feature type="domain" description="N-acetyltransferase" evidence="1">
    <location>
        <begin position="11"/>
        <end position="162"/>
    </location>
</feature>
<dbReference type="OrthoDB" id="3402863at2"/>
<dbReference type="EMBL" id="FUYB01000002">
    <property type="protein sequence ID" value="SKA69355.1"/>
    <property type="molecule type" value="Genomic_DNA"/>
</dbReference>
<dbReference type="CDD" id="cd04301">
    <property type="entry name" value="NAT_SF"/>
    <property type="match status" value="1"/>
</dbReference>
<dbReference type="InterPro" id="IPR016181">
    <property type="entry name" value="Acyl_CoA_acyltransferase"/>
</dbReference>
<dbReference type="PANTHER" id="PTHR43792:SF13">
    <property type="entry name" value="ACETYLTRANSFERASE"/>
    <property type="match status" value="1"/>
</dbReference>
<keyword evidence="3" id="KW-1185">Reference proteome</keyword>
<dbReference type="GO" id="GO:0016747">
    <property type="term" value="F:acyltransferase activity, transferring groups other than amino-acyl groups"/>
    <property type="evidence" value="ECO:0007669"/>
    <property type="project" value="InterPro"/>
</dbReference>
<gene>
    <name evidence="2" type="ORF">SAMN02745130_00449</name>
</gene>
<organism evidence="2 3">
    <name type="scientific">Thiothrix eikelboomii</name>
    <dbReference type="NCBI Taxonomy" id="92487"/>
    <lineage>
        <taxon>Bacteria</taxon>
        <taxon>Pseudomonadati</taxon>
        <taxon>Pseudomonadota</taxon>
        <taxon>Gammaproteobacteria</taxon>
        <taxon>Thiotrichales</taxon>
        <taxon>Thiotrichaceae</taxon>
        <taxon>Thiothrix</taxon>
    </lineage>
</organism>
<dbReference type="InterPro" id="IPR000182">
    <property type="entry name" value="GNAT_dom"/>
</dbReference>
<evidence type="ECO:0000313" key="2">
    <source>
        <dbReference type="EMBL" id="SKA69355.1"/>
    </source>
</evidence>
<dbReference type="Pfam" id="PF13302">
    <property type="entry name" value="Acetyltransf_3"/>
    <property type="match status" value="1"/>
</dbReference>
<dbReference type="STRING" id="92487.SAMN02745130_00449"/>